<evidence type="ECO:0000313" key="9">
    <source>
        <dbReference type="EMBL" id="HHM01807.1"/>
    </source>
</evidence>
<organism evidence="9">
    <name type="scientific">Caldithrix abyssi</name>
    <dbReference type="NCBI Taxonomy" id="187145"/>
    <lineage>
        <taxon>Bacteria</taxon>
        <taxon>Pseudomonadati</taxon>
        <taxon>Calditrichota</taxon>
        <taxon>Calditrichia</taxon>
        <taxon>Calditrichales</taxon>
        <taxon>Calditrichaceae</taxon>
        <taxon>Caldithrix</taxon>
    </lineage>
</organism>
<dbReference type="PANTHER" id="PTHR43742:SF9">
    <property type="entry name" value="TETRATHIONATE REDUCTASE SUBUNIT A"/>
    <property type="match status" value="1"/>
</dbReference>
<dbReference type="EMBL" id="DRLI01000082">
    <property type="protein sequence ID" value="HHM01807.1"/>
    <property type="molecule type" value="Genomic_DNA"/>
</dbReference>
<dbReference type="GO" id="GO:0046872">
    <property type="term" value="F:metal ion binding"/>
    <property type="evidence" value="ECO:0007669"/>
    <property type="project" value="UniProtKB-KW"/>
</dbReference>
<gene>
    <name evidence="9" type="ORF">ENJ15_02260</name>
</gene>
<evidence type="ECO:0000256" key="3">
    <source>
        <dbReference type="ARBA" id="ARBA00022723"/>
    </source>
</evidence>
<dbReference type="Pfam" id="PF00384">
    <property type="entry name" value="Molybdopterin"/>
    <property type="match status" value="1"/>
</dbReference>
<feature type="domain" description="4Fe-4S Mo/W bis-MGD-type" evidence="8">
    <location>
        <begin position="54"/>
        <end position="125"/>
    </location>
</feature>
<sequence>MKNIKENTISRRNFVKSVALVGAVSGASFSGFSILNAMTPEERKKFVYEIQKPEHAIYSACLQCHNACTIKGKTYKGVLGKIDGNPYGPQTMLPHIDYKSSSTSAAAVDGKVCPKGQAGIQTEYDPYRIKKVLKRKGKRGENKWETIDFNKAIDEIVNGGNLFGEGNVKGLRDILVLRDAALSKKMADDAKKVGEGKLPLNSFKAKYRAHLNKLIDPDHPDLGPKNNKFVMMCGRIEHGRKELGKRFTHGAAGSSNFFEHTSICEQSHHIGYKEVTNQWVVKDGKGKWTGGKTHLKPDFLHSEFVIFFGTGAFEANFGKTSMAQKVTDSLIERNFKMAVVDPRMSQTAAKANWWVPVRPSTDAAFAWGMIRWIIENERFDMNHLGNSNYAAARAKKETTITDATLLVKIENGHPVAFLRPDEIGIGKKTDFVTMVKGKPVSVDLHGSRPVYGDLLTDTTIRGIRVKSAFQLIVDEAMSKPLVEWARICGINVNLIIELAREFTSHGKKAGVEFYRGPVQHTNGYYNAVSLIYLNMLIGNTDWLGGMQKGGGHWHEDGSHHGVFDVKKKNHPGKLTSFGPPVTREKSRYEKTSLFREKGYPAKRNWYPHSGNIYQEVLASGEDGYPYGIDFLFLHKGTPLLSMPGGNRAIEYVSNPKKLPLFIACDIIIGESSMYADYIFPDTTYMERWGTPHTTPDVAHKSSKVRQPIVPSLTDMVTINGEKMPINLEAVYIAIADRLRLSGFGENAFDNGLALKRPEDWYLKLVANIAVESGGVPEASDKEIEIFTRARSHFPKEYFSLQRYVQALGGDEKLLKKVIYVLNRGGRFEDYASAFSAAPYNKGQLKGFLKFFVEHVAQSKNAMTGKNYSGIGIYEPIRQMDGKKTGFEKLEGNELRMSTFKEVFGGQSRTIGNYWTQ</sequence>
<accession>A0A7V5VEA5</accession>
<keyword evidence="7" id="KW-0411">Iron-sulfur</keyword>
<evidence type="ECO:0000256" key="4">
    <source>
        <dbReference type="ARBA" id="ARBA00022729"/>
    </source>
</evidence>
<dbReference type="PANTHER" id="PTHR43742">
    <property type="entry name" value="TRIMETHYLAMINE-N-OXIDE REDUCTASE"/>
    <property type="match status" value="1"/>
</dbReference>
<evidence type="ECO:0000256" key="2">
    <source>
        <dbReference type="ARBA" id="ARBA00022505"/>
    </source>
</evidence>
<dbReference type="InterPro" id="IPR006656">
    <property type="entry name" value="Mopterin_OxRdtase"/>
</dbReference>
<evidence type="ECO:0000256" key="1">
    <source>
        <dbReference type="ARBA" id="ARBA00022485"/>
    </source>
</evidence>
<comment type="caution">
    <text evidence="9">The sequence shown here is derived from an EMBL/GenBank/DDBJ whole genome shotgun (WGS) entry which is preliminary data.</text>
</comment>
<evidence type="ECO:0000256" key="6">
    <source>
        <dbReference type="ARBA" id="ARBA00023004"/>
    </source>
</evidence>
<keyword evidence="4" id="KW-0732">Signal</keyword>
<dbReference type="SUPFAM" id="SSF53706">
    <property type="entry name" value="Formate dehydrogenase/DMSO reductase, domains 1-3"/>
    <property type="match status" value="1"/>
</dbReference>
<dbReference type="PROSITE" id="PS51318">
    <property type="entry name" value="TAT"/>
    <property type="match status" value="1"/>
</dbReference>
<dbReference type="Proteomes" id="UP000885771">
    <property type="component" value="Unassembled WGS sequence"/>
</dbReference>
<name>A0A7V5VEA5_CALAY</name>
<evidence type="ECO:0000259" key="8">
    <source>
        <dbReference type="SMART" id="SM00926"/>
    </source>
</evidence>
<dbReference type="SMART" id="SM00926">
    <property type="entry name" value="Molybdop_Fe4S4"/>
    <property type="match status" value="1"/>
</dbReference>
<dbReference type="Gene3D" id="3.40.228.10">
    <property type="entry name" value="Dimethylsulfoxide Reductase, domain 2"/>
    <property type="match status" value="1"/>
</dbReference>
<reference evidence="9" key="1">
    <citation type="journal article" date="2020" name="mSystems">
        <title>Genome- and Community-Level Interaction Insights into Carbon Utilization and Element Cycling Functions of Hydrothermarchaeota in Hydrothermal Sediment.</title>
        <authorList>
            <person name="Zhou Z."/>
            <person name="Liu Y."/>
            <person name="Xu W."/>
            <person name="Pan J."/>
            <person name="Luo Z.H."/>
            <person name="Li M."/>
        </authorList>
    </citation>
    <scope>NUCLEOTIDE SEQUENCE [LARGE SCALE GENOMIC DNA]</scope>
    <source>
        <strain evidence="9">HyVt-460</strain>
    </source>
</reference>
<keyword evidence="2" id="KW-0500">Molybdenum</keyword>
<keyword evidence="5" id="KW-0560">Oxidoreductase</keyword>
<evidence type="ECO:0000256" key="5">
    <source>
        <dbReference type="ARBA" id="ARBA00023002"/>
    </source>
</evidence>
<dbReference type="GO" id="GO:0051539">
    <property type="term" value="F:4 iron, 4 sulfur cluster binding"/>
    <property type="evidence" value="ECO:0007669"/>
    <property type="project" value="UniProtKB-KW"/>
</dbReference>
<keyword evidence="1" id="KW-0004">4Fe-4S</keyword>
<proteinExistence type="predicted"/>
<dbReference type="Gene3D" id="3.30.200.210">
    <property type="match status" value="1"/>
</dbReference>
<dbReference type="GO" id="GO:0016491">
    <property type="term" value="F:oxidoreductase activity"/>
    <property type="evidence" value="ECO:0007669"/>
    <property type="project" value="UniProtKB-KW"/>
</dbReference>
<dbReference type="AlphaFoldDB" id="A0A7V5VEA5"/>
<dbReference type="InterPro" id="IPR050612">
    <property type="entry name" value="Prok_Mopterin_Oxidored"/>
</dbReference>
<protein>
    <submittedName>
        <fullName evidence="9">Molybdopterin oxidoreductase</fullName>
    </submittedName>
</protein>
<dbReference type="InterPro" id="IPR006963">
    <property type="entry name" value="Mopterin_OxRdtase_4Fe-4S_dom"/>
</dbReference>
<keyword evidence="3" id="KW-0479">Metal-binding</keyword>
<keyword evidence="6" id="KW-0408">Iron</keyword>
<feature type="non-terminal residue" evidence="9">
    <location>
        <position position="916"/>
    </location>
</feature>
<dbReference type="InterPro" id="IPR006311">
    <property type="entry name" value="TAT_signal"/>
</dbReference>
<evidence type="ECO:0000256" key="7">
    <source>
        <dbReference type="ARBA" id="ARBA00023014"/>
    </source>
</evidence>
<dbReference type="Gene3D" id="3.40.50.740">
    <property type="match status" value="1"/>
</dbReference>